<dbReference type="GO" id="GO:0070212">
    <property type="term" value="P:protein poly-ADP-ribosylation"/>
    <property type="evidence" value="ECO:0007669"/>
    <property type="project" value="TreeGrafter"/>
</dbReference>
<dbReference type="GO" id="GO:0003714">
    <property type="term" value="F:transcription corepressor activity"/>
    <property type="evidence" value="ECO:0007669"/>
    <property type="project" value="TreeGrafter"/>
</dbReference>
<proteinExistence type="inferred from homology"/>
<dbReference type="PROSITE" id="PS51059">
    <property type="entry name" value="PARP_CATALYTIC"/>
    <property type="match status" value="1"/>
</dbReference>
<evidence type="ECO:0000256" key="6">
    <source>
        <dbReference type="ARBA" id="ARBA00024347"/>
    </source>
</evidence>
<dbReference type="Pfam" id="PF00644">
    <property type="entry name" value="PARP"/>
    <property type="match status" value="1"/>
</dbReference>
<dbReference type="CDD" id="cd01439">
    <property type="entry name" value="TCCD_inducible_PARP_like"/>
    <property type="match status" value="1"/>
</dbReference>
<dbReference type="InterPro" id="IPR052056">
    <property type="entry name" value="Mono-ARTD/PARP"/>
</dbReference>
<feature type="domain" description="PARP catalytic" evidence="9">
    <location>
        <begin position="615"/>
        <end position="821"/>
    </location>
</feature>
<feature type="domain" description="WWE" evidence="8">
    <location>
        <begin position="528"/>
        <end position="605"/>
    </location>
</feature>
<evidence type="ECO:0000259" key="8">
    <source>
        <dbReference type="PROSITE" id="PS50918"/>
    </source>
</evidence>
<dbReference type="PANTHER" id="PTHR14453">
    <property type="entry name" value="PARP/ZINC FINGER CCCH TYPE DOMAIN CONTAINING PROTEIN"/>
    <property type="match status" value="1"/>
</dbReference>
<comment type="subcellular location">
    <subcellularLocation>
        <location evidence="1">Nucleus</location>
    </subcellularLocation>
</comment>
<keyword evidence="3 7" id="KW-0808">Transferase</keyword>
<comment type="similarity">
    <text evidence="6">Belongs to the ARTD/PARP family.</text>
</comment>
<evidence type="ECO:0000259" key="9">
    <source>
        <dbReference type="PROSITE" id="PS51059"/>
    </source>
</evidence>
<dbReference type="Pfam" id="PF02825">
    <property type="entry name" value="WWE"/>
    <property type="match status" value="1"/>
</dbReference>
<evidence type="ECO:0000313" key="11">
    <source>
        <dbReference type="Proteomes" id="UP000694426"/>
    </source>
</evidence>
<dbReference type="Gene3D" id="3.90.228.10">
    <property type="match status" value="1"/>
</dbReference>
<evidence type="ECO:0000313" key="10">
    <source>
        <dbReference type="Ensembl" id="ENSABRP00000027148.1"/>
    </source>
</evidence>
<dbReference type="FunFam" id="3.90.228.10:FF:000008">
    <property type="entry name" value="Poly [ADP-ribose] polymerase"/>
    <property type="match status" value="1"/>
</dbReference>
<evidence type="ECO:0000256" key="3">
    <source>
        <dbReference type="ARBA" id="ARBA00022679"/>
    </source>
</evidence>
<protein>
    <recommendedName>
        <fullName evidence="7">Poly [ADP-ribose] polymerase</fullName>
        <shortName evidence="7">PARP</shortName>
        <ecNumber evidence="7">2.4.2.-</ecNumber>
    </recommendedName>
</protein>
<dbReference type="GO" id="GO:0005737">
    <property type="term" value="C:cytoplasm"/>
    <property type="evidence" value="ECO:0007669"/>
    <property type="project" value="TreeGrafter"/>
</dbReference>
<dbReference type="SUPFAM" id="SSF56399">
    <property type="entry name" value="ADP-ribosylation"/>
    <property type="match status" value="1"/>
</dbReference>
<dbReference type="Ensembl" id="ENSABRT00000037949.1">
    <property type="protein sequence ID" value="ENSABRP00000027148.1"/>
    <property type="gene ID" value="ENSABRG00000022621.1"/>
</dbReference>
<dbReference type="GO" id="GO:0010629">
    <property type="term" value="P:negative regulation of gene expression"/>
    <property type="evidence" value="ECO:0007669"/>
    <property type="project" value="TreeGrafter"/>
</dbReference>
<keyword evidence="11" id="KW-1185">Reference proteome</keyword>
<dbReference type="InterPro" id="IPR004170">
    <property type="entry name" value="WWE_dom"/>
</dbReference>
<evidence type="ECO:0000256" key="7">
    <source>
        <dbReference type="RuleBase" id="RU362114"/>
    </source>
</evidence>
<reference evidence="10" key="1">
    <citation type="submission" date="2025-08" db="UniProtKB">
        <authorList>
            <consortium name="Ensembl"/>
        </authorList>
    </citation>
    <scope>IDENTIFICATION</scope>
</reference>
<dbReference type="PANTHER" id="PTHR14453:SF94">
    <property type="entry name" value="PROTEIN MONO-ADP-RIBOSYLTRANSFERASE PARP10"/>
    <property type="match status" value="1"/>
</dbReference>
<accession>A0A8B9CZN4</accession>
<keyword evidence="2 7" id="KW-0328">Glycosyltransferase</keyword>
<name>A0A8B9CZN4_9AVES</name>
<dbReference type="GO" id="GO:0005634">
    <property type="term" value="C:nucleus"/>
    <property type="evidence" value="ECO:0007669"/>
    <property type="project" value="UniProtKB-SubCell"/>
</dbReference>
<evidence type="ECO:0000256" key="1">
    <source>
        <dbReference type="ARBA" id="ARBA00004123"/>
    </source>
</evidence>
<evidence type="ECO:0000256" key="2">
    <source>
        <dbReference type="ARBA" id="ARBA00022676"/>
    </source>
</evidence>
<dbReference type="EC" id="2.4.2.-" evidence="7"/>
<dbReference type="GO" id="GO:0003950">
    <property type="term" value="F:NAD+ poly-ADP-ribosyltransferase activity"/>
    <property type="evidence" value="ECO:0007669"/>
    <property type="project" value="UniProtKB-UniRule"/>
</dbReference>
<reference evidence="10" key="2">
    <citation type="submission" date="2025-09" db="UniProtKB">
        <authorList>
            <consortium name="Ensembl"/>
        </authorList>
    </citation>
    <scope>IDENTIFICATION</scope>
</reference>
<keyword evidence="5" id="KW-0539">Nucleus</keyword>
<dbReference type="Gene3D" id="3.30.720.50">
    <property type="match status" value="1"/>
</dbReference>
<dbReference type="InterPro" id="IPR037197">
    <property type="entry name" value="WWE_dom_sf"/>
</dbReference>
<dbReference type="SUPFAM" id="SSF117839">
    <property type="entry name" value="WWE domain"/>
    <property type="match status" value="1"/>
</dbReference>
<organism evidence="10 11">
    <name type="scientific">Anser brachyrhynchus</name>
    <name type="common">Pink-footed goose</name>
    <dbReference type="NCBI Taxonomy" id="132585"/>
    <lineage>
        <taxon>Eukaryota</taxon>
        <taxon>Metazoa</taxon>
        <taxon>Chordata</taxon>
        <taxon>Craniata</taxon>
        <taxon>Vertebrata</taxon>
        <taxon>Euteleostomi</taxon>
        <taxon>Archelosauria</taxon>
        <taxon>Archosauria</taxon>
        <taxon>Dinosauria</taxon>
        <taxon>Saurischia</taxon>
        <taxon>Theropoda</taxon>
        <taxon>Coelurosauria</taxon>
        <taxon>Aves</taxon>
        <taxon>Neognathae</taxon>
        <taxon>Galloanserae</taxon>
        <taxon>Anseriformes</taxon>
        <taxon>Anatidae</taxon>
        <taxon>Anserinae</taxon>
        <taxon>Anser</taxon>
    </lineage>
</organism>
<dbReference type="GeneTree" id="ENSGT00940000162035"/>
<dbReference type="AlphaFoldDB" id="A0A8B9CZN4"/>
<dbReference type="Proteomes" id="UP000694426">
    <property type="component" value="Unplaced"/>
</dbReference>
<sequence length="821" mass="90408">MAQERLALPAPTLLFLRREDVRVHLGQLLAGCAAPASYAVAEDEVVVTARSPAAARDAARLLQDALSPFTVELSAREALALCSPRWHQLRERLRCCEMQLAPGTRRLQGLALRGTEQENRQQLRDFLRDAAPDETLVSMERGALRYLQRHYQDLLASIPEVSMLPLEGDDVSGFRVSGEAGRCQAAAEFLQSLLGTVSSQTVTLHYPGVARFLLDEGGQSILRQLESRFQCVLELGDVQWSPPDPQLELAELLPPSCRRQPLPTTLGAKHPELPDGAVGDSVPPDIEEIKALLAALRTDGAHEDGEGRGSPLPALHEAALEQLEGSFGKEWDPSDVLKPLGKDQELWEMSDSYGTEDMLLGELEGQAEEEEAQMLLAIQRSLDSTWNKDEELERATALSLHSFQEEQRAGPGPASEEEDAGLLAALEASLEEALPAADTARVTLYASFEQDVSALPRQLEQALEARLRTEQVESAGLRALPAGCRRCLALLQRRHAVRLCLRDSTATLRGFAGYTAAAARDLAVLLQRLRPAERGPPGAAARWVRWDPTGTAVPYEPATAALLEAAWQRRERHLDVLLDGRPVIVDLEQMEEYDISTASALPISRSEPPSESAWHLLGPEASGLDEEVRLMPLAEDSEEFGDTVQLFYATLEELYNKIHIVKVERLIHPLLYKQYQLKKASMEKACQSRAVERVLFHGTTEQSSREICLHGFNRSFCGKNAALYGLGVYFAAKAAVSAQEQYSPCGTDGNKYIFVAKALTGDYTLGSRDMRAPPLREAAGAPRRYDSVVDNLSEPSIFVIFNDTQAYPQYLITCRRSKLGA</sequence>
<keyword evidence="4 7" id="KW-0520">NAD</keyword>
<evidence type="ECO:0000256" key="5">
    <source>
        <dbReference type="ARBA" id="ARBA00023242"/>
    </source>
</evidence>
<dbReference type="GO" id="GO:1990404">
    <property type="term" value="F:NAD+-protein mono-ADP-ribosyltransferase activity"/>
    <property type="evidence" value="ECO:0007669"/>
    <property type="project" value="TreeGrafter"/>
</dbReference>
<dbReference type="PROSITE" id="PS50918">
    <property type="entry name" value="WWE"/>
    <property type="match status" value="1"/>
</dbReference>
<dbReference type="InterPro" id="IPR012317">
    <property type="entry name" value="Poly(ADP-ribose)pol_cat_dom"/>
</dbReference>
<evidence type="ECO:0000256" key="4">
    <source>
        <dbReference type="ARBA" id="ARBA00023027"/>
    </source>
</evidence>